<organism evidence="3 4">
    <name type="scientific">Elaeis guineensis var. tenera</name>
    <name type="common">Oil palm</name>
    <dbReference type="NCBI Taxonomy" id="51953"/>
    <lineage>
        <taxon>Eukaryota</taxon>
        <taxon>Viridiplantae</taxon>
        <taxon>Streptophyta</taxon>
        <taxon>Embryophyta</taxon>
        <taxon>Tracheophyta</taxon>
        <taxon>Spermatophyta</taxon>
        <taxon>Magnoliopsida</taxon>
        <taxon>Liliopsida</taxon>
        <taxon>Arecaceae</taxon>
        <taxon>Arecoideae</taxon>
        <taxon>Cocoseae</taxon>
        <taxon>Elaeidinae</taxon>
        <taxon>Elaeis</taxon>
    </lineage>
</organism>
<dbReference type="AlphaFoldDB" id="A0A6I9QER9"/>
<comment type="pathway">
    <text evidence="1">Protein modification; protein ubiquitination.</text>
</comment>
<reference evidence="4" key="1">
    <citation type="submission" date="2025-08" db="UniProtKB">
        <authorList>
            <consortium name="RefSeq"/>
        </authorList>
    </citation>
    <scope>IDENTIFICATION</scope>
</reference>
<keyword evidence="3" id="KW-1185">Reference proteome</keyword>
<dbReference type="FunCoup" id="A0A6I9QER9">
    <property type="interactions" value="2458"/>
</dbReference>
<feature type="domain" description="BTB" evidence="2">
    <location>
        <begin position="22"/>
        <end position="123"/>
    </location>
</feature>
<dbReference type="InterPro" id="IPR011047">
    <property type="entry name" value="Quinoprotein_ADH-like_sf"/>
</dbReference>
<dbReference type="GeneID" id="105034113"/>
<dbReference type="PANTHER" id="PTHR11145">
    <property type="entry name" value="BTB/POZ DOMAIN-CONTAINING ADAPTER FOR CUL3-MEDIATED RHOA DEGRADATION PROTEIN FAMILY MEMBER"/>
    <property type="match status" value="1"/>
</dbReference>
<dbReference type="InterPro" id="IPR045068">
    <property type="entry name" value="BACURD1-3"/>
</dbReference>
<dbReference type="Proteomes" id="UP000504607">
    <property type="component" value="Unplaced"/>
</dbReference>
<accession>A0A6I9QER9</accession>
<dbReference type="Pfam" id="PF02214">
    <property type="entry name" value="BTB_2"/>
    <property type="match status" value="1"/>
</dbReference>
<dbReference type="KEGG" id="egu:105034113"/>
<dbReference type="InterPro" id="IPR011333">
    <property type="entry name" value="SKP1/BTB/POZ_sf"/>
</dbReference>
<dbReference type="SUPFAM" id="SSF50998">
    <property type="entry name" value="Quinoprotein alcohol dehydrogenase-like"/>
    <property type="match status" value="1"/>
</dbReference>
<evidence type="ECO:0000259" key="2">
    <source>
        <dbReference type="SMART" id="SM00225"/>
    </source>
</evidence>
<protein>
    <submittedName>
        <fullName evidence="4">LOW QUALITY PROTEIN: BTB/POZ domain-containing protein At5g41330</fullName>
    </submittedName>
</protein>
<dbReference type="InterPro" id="IPR003131">
    <property type="entry name" value="T1-type_BTB"/>
</dbReference>
<evidence type="ECO:0000256" key="1">
    <source>
        <dbReference type="ARBA" id="ARBA00004906"/>
    </source>
</evidence>
<dbReference type="GO" id="GO:0051260">
    <property type="term" value="P:protein homooligomerization"/>
    <property type="evidence" value="ECO:0007669"/>
    <property type="project" value="InterPro"/>
</dbReference>
<gene>
    <name evidence="4" type="primary">LOC105034113</name>
</gene>
<evidence type="ECO:0000313" key="4">
    <source>
        <dbReference type="RefSeq" id="XP_010907444.1"/>
    </source>
</evidence>
<dbReference type="SUPFAM" id="SSF54695">
    <property type="entry name" value="POZ domain"/>
    <property type="match status" value="1"/>
</dbReference>
<dbReference type="InParanoid" id="A0A6I9QER9"/>
<proteinExistence type="predicted"/>
<dbReference type="Gene3D" id="3.30.710.10">
    <property type="entry name" value="Potassium Channel Kv1.1, Chain A"/>
    <property type="match status" value="1"/>
</dbReference>
<name>A0A6I9QER9_ELAGV</name>
<dbReference type="RefSeq" id="XP_010907444.1">
    <property type="nucleotide sequence ID" value="XM_010909142.3"/>
</dbReference>
<dbReference type="PANTHER" id="PTHR11145:SF23">
    <property type="entry name" value="PROTEIN BINDING PROTEIN"/>
    <property type="match status" value="1"/>
</dbReference>
<dbReference type="InterPro" id="IPR000210">
    <property type="entry name" value="BTB/POZ_dom"/>
</dbReference>
<evidence type="ECO:0000313" key="3">
    <source>
        <dbReference type="Proteomes" id="UP000504607"/>
    </source>
</evidence>
<dbReference type="OrthoDB" id="6077599at2759"/>
<sequence>MPPFSGTLPSSAGLNPKRQEPSIVTLNVGGQLFQTTPQTLSLAGPKSLLSSLPSYSSSSSPSEIPFVDRDPEFFSLLLSLLRTGRLPSSSSSAFDLDDLLAEARFYGLDPDLLLSPLTNPSLFDPFALRRSLALPLPGRDPPSAISAGPSDSLLVAHGSKITAFDPTLRRRATALTRFPAVDSLLALSPSLAAAGATDFPGLHLLDLTHAGSVARALHWSPLPATATTSSPAASGATVQAIGASPDLLFGSFESCRRNASAILAFDRNTFDPVAEIGRREIYGAELDSAIPATKLNWIHGFNLLMAAGSHGGPSGLLGNIRLWDVRSGDAVWDLKEKSDCFADITVSDGLSAMFKVGVNSGEVFMADLRKLSADEPWVCLGDARKAATGRKEGSGCRIESHGRQVFCSRGGEVEMWTEVLMGPSTRSSEDGLNGERIMRRNMMGRAKDAGEKKITLLGFGGSRMVVARKDEQCVEVWESSARS</sequence>
<dbReference type="SMART" id="SM00225">
    <property type="entry name" value="BTB"/>
    <property type="match status" value="1"/>
</dbReference>